<reference evidence="3 4" key="1">
    <citation type="submission" date="2019-02" db="EMBL/GenBank/DDBJ databases">
        <title>Haloarcula mannanilyticum sp. nov., a mannan degrading haloarchaeon isolated from commercial salt.</title>
        <authorList>
            <person name="Enomoto S."/>
            <person name="Shimane Y."/>
            <person name="Kamekura M."/>
            <person name="Ito T."/>
            <person name="Moriya O."/>
            <person name="Ihara K."/>
            <person name="Takahashi-Ando N."/>
            <person name="Fukushima Y."/>
            <person name="Yoshida Y."/>
            <person name="Usama R."/>
            <person name="Takai K."/>
            <person name="Minegishi H."/>
        </authorList>
    </citation>
    <scope>NUCLEOTIDE SEQUENCE [LARGE SCALE GENOMIC DNA]</scope>
    <source>
        <strain evidence="3 4">MD130-1</strain>
    </source>
</reference>
<sequence>MNKLRALSWGGGGIVVLLALWAAVHYDGPVLQFAPAVLVGVVAAGLPFGLAYSKSAIESLRLRFADTDKGFSSEQGSVYVSTSAVDDSIDFLEAVHSALRSDEEYDSVERDSFEEGPGLTVLHGGFHNSFVRVTAAGRVVVTGASERTKLLANTVSDAYSLSFERTRNNPFDGMEPVRGAPRVFLGILVFSMLLFGTHAVTTTAYPTDTYNPAERAVIVGFDASGSLDPRVSETDVKLSKAAFLVEVVNESATEVRWRGNDTERIAAHGENALAASDDARSLLASVEDESLTPAQAERAERIRVQLAAAERNVATALEERANNEALENTDPLTRLSDQLRASANRTNSGT</sequence>
<comment type="caution">
    <text evidence="3">The sequence shown here is derived from an EMBL/GenBank/DDBJ whole genome shotgun (WGS) entry which is preliminary data.</text>
</comment>
<feature type="transmembrane region" description="Helical" evidence="2">
    <location>
        <begin position="183"/>
        <end position="205"/>
    </location>
</feature>
<keyword evidence="4" id="KW-1185">Reference proteome</keyword>
<evidence type="ECO:0000313" key="3">
    <source>
        <dbReference type="EMBL" id="GCF14441.1"/>
    </source>
</evidence>
<keyword evidence="2" id="KW-1133">Transmembrane helix</keyword>
<dbReference type="AlphaFoldDB" id="A0A4C2EIW6"/>
<dbReference type="EMBL" id="BIXZ01000003">
    <property type="protein sequence ID" value="GCF14441.1"/>
    <property type="molecule type" value="Genomic_DNA"/>
</dbReference>
<evidence type="ECO:0000256" key="2">
    <source>
        <dbReference type="SAM" id="Phobius"/>
    </source>
</evidence>
<dbReference type="Proteomes" id="UP000304382">
    <property type="component" value="Unassembled WGS sequence"/>
</dbReference>
<feature type="transmembrane region" description="Helical" evidence="2">
    <location>
        <begin position="30"/>
        <end position="53"/>
    </location>
</feature>
<protein>
    <submittedName>
        <fullName evidence="3">Uncharacterized protein</fullName>
    </submittedName>
</protein>
<evidence type="ECO:0000256" key="1">
    <source>
        <dbReference type="SAM" id="MobiDB-lite"/>
    </source>
</evidence>
<dbReference type="OrthoDB" id="340185at2157"/>
<evidence type="ECO:0000313" key="4">
    <source>
        <dbReference type="Proteomes" id="UP000304382"/>
    </source>
</evidence>
<feature type="transmembrane region" description="Helical" evidence="2">
    <location>
        <begin position="7"/>
        <end position="24"/>
    </location>
</feature>
<feature type="region of interest" description="Disordered" evidence="1">
    <location>
        <begin position="320"/>
        <end position="350"/>
    </location>
</feature>
<feature type="compositionally biased region" description="Polar residues" evidence="1">
    <location>
        <begin position="335"/>
        <end position="350"/>
    </location>
</feature>
<keyword evidence="2" id="KW-0472">Membrane</keyword>
<keyword evidence="2" id="KW-0812">Transmembrane</keyword>
<organism evidence="3 4">
    <name type="scientific">Haloarcula mannanilytica</name>
    <dbReference type="NCBI Taxonomy" id="2509225"/>
    <lineage>
        <taxon>Archaea</taxon>
        <taxon>Methanobacteriati</taxon>
        <taxon>Methanobacteriota</taxon>
        <taxon>Stenosarchaea group</taxon>
        <taxon>Halobacteria</taxon>
        <taxon>Halobacteriales</taxon>
        <taxon>Haloarculaceae</taxon>
        <taxon>Haloarcula</taxon>
    </lineage>
</organism>
<name>A0A4C2EIW6_9EURY</name>
<gene>
    <name evidence="3" type="ORF">Harman_23760</name>
</gene>
<proteinExistence type="predicted"/>
<accession>A0A4C2EIW6</accession>
<dbReference type="RefSeq" id="WP_137684026.1">
    <property type="nucleotide sequence ID" value="NZ_BIXZ01000003.1"/>
</dbReference>